<name>A0A9D7PRH2_9PROT</name>
<reference evidence="1" key="1">
    <citation type="submission" date="2020-10" db="EMBL/GenBank/DDBJ databases">
        <title>Connecting structure to function with the recovery of over 1000 high-quality activated sludge metagenome-assembled genomes encoding full-length rRNA genes using long-read sequencing.</title>
        <authorList>
            <person name="Singleton C.M."/>
            <person name="Petriglieri F."/>
            <person name="Kristensen J.M."/>
            <person name="Kirkegaard R.H."/>
            <person name="Michaelsen T.Y."/>
            <person name="Andersen M.H."/>
            <person name="Karst S.M."/>
            <person name="Dueholm M.S."/>
            <person name="Nielsen P.H."/>
            <person name="Albertsen M."/>
        </authorList>
    </citation>
    <scope>NUCLEOTIDE SEQUENCE</scope>
    <source>
        <strain evidence="1">Hirt_18-Q3-R61-65_BATAC.395</strain>
    </source>
</reference>
<dbReference type="AlphaFoldDB" id="A0A9D7PRH2"/>
<dbReference type="Proteomes" id="UP000886689">
    <property type="component" value="Unassembled WGS sequence"/>
</dbReference>
<comment type="caution">
    <text evidence="1">The sequence shown here is derived from an EMBL/GenBank/DDBJ whole genome shotgun (WGS) entry which is preliminary data.</text>
</comment>
<gene>
    <name evidence="1" type="ORF">IPL58_08360</name>
</gene>
<accession>A0A9D7PRH2</accession>
<organism evidence="1 2">
    <name type="scientific">Candidatus Proximibacter danicus</name>
    <dbReference type="NCBI Taxonomy" id="2954365"/>
    <lineage>
        <taxon>Bacteria</taxon>
        <taxon>Pseudomonadati</taxon>
        <taxon>Pseudomonadota</taxon>
        <taxon>Betaproteobacteria</taxon>
        <taxon>Candidatus Proximibacter</taxon>
    </lineage>
</organism>
<proteinExistence type="predicted"/>
<protein>
    <submittedName>
        <fullName evidence="1">Uncharacterized protein</fullName>
    </submittedName>
</protein>
<sequence length="192" mass="21227">MNQNEISRGTSAHAPDLNWSQVRETVLMLELAAGQIEAAMRDSGSSVEVLTDSFTGMADTLRTLSESASALPECSDGGKTTEIRQTLLAAAEQVSGRVHQAIIAFQFYDKLVQRLGHVTHSLDALSNLVGDQQRIFNPQQWADLQENIRAKYTTPDEREMFEAVMRGVPASKAIEQYVEALKSKPDDDIELF</sequence>
<evidence type="ECO:0000313" key="2">
    <source>
        <dbReference type="Proteomes" id="UP000886689"/>
    </source>
</evidence>
<dbReference type="EMBL" id="JADJUC010000007">
    <property type="protein sequence ID" value="MBK8524128.1"/>
    <property type="molecule type" value="Genomic_DNA"/>
</dbReference>
<evidence type="ECO:0000313" key="1">
    <source>
        <dbReference type="EMBL" id="MBK8524128.1"/>
    </source>
</evidence>